<protein>
    <submittedName>
        <fullName evidence="1">Uncharacterized conserved protein</fullName>
    </submittedName>
</protein>
<dbReference type="KEGG" id="sof:NCTC11214_03784"/>
<dbReference type="Pfam" id="PF08786">
    <property type="entry name" value="DcrB"/>
    <property type="match status" value="1"/>
</dbReference>
<sequence length="266" mass="29937">MTHYVTQEAKFELPDAFKDRTMNLFTLSENNASEFTFVVSRATATPDDTLHKVAARLAKELENTVQGFQLASSTPGSIDGQPSIELSYQFISGDARVWQKQQIVILDERPQGRKIVCYIGTCQNGFDEYYQRQYEQIIASIAFTRQETFAAEMLPADSSGKFFVFDNDNKQLSVFTSITALYQHIDLQRALSGSYLFYHTQGEPLQIAPVVGSNPQEPTRYALWTSSASSTQNLASILLLCRSVNGPEELNDPERIAEYLRLSKES</sequence>
<dbReference type="InterPro" id="IPR016123">
    <property type="entry name" value="Mog1/PsbP_a/b/a-sand"/>
</dbReference>
<dbReference type="EMBL" id="LR134117">
    <property type="protein sequence ID" value="VDZ61544.1"/>
    <property type="molecule type" value="Genomic_DNA"/>
</dbReference>
<dbReference type="AlphaFoldDB" id="A0A3S4DPN4"/>
<evidence type="ECO:0000313" key="2">
    <source>
        <dbReference type="Proteomes" id="UP000281391"/>
    </source>
</evidence>
<dbReference type="RefSeq" id="WP_004961349.1">
    <property type="nucleotide sequence ID" value="NZ_LR134117.1"/>
</dbReference>
<dbReference type="Gene3D" id="3.40.1000.10">
    <property type="entry name" value="Mog1/PsbP, alpha/beta/alpha sandwich"/>
    <property type="match status" value="1"/>
</dbReference>
<gene>
    <name evidence="1" type="ORF">NCTC11214_03784</name>
</gene>
<organism evidence="1 2">
    <name type="scientific">Serratia odorifera</name>
    <dbReference type="NCBI Taxonomy" id="618"/>
    <lineage>
        <taxon>Bacteria</taxon>
        <taxon>Pseudomonadati</taxon>
        <taxon>Pseudomonadota</taxon>
        <taxon>Gammaproteobacteria</taxon>
        <taxon>Enterobacterales</taxon>
        <taxon>Yersiniaceae</taxon>
        <taxon>Serratia</taxon>
    </lineage>
</organism>
<dbReference type="InterPro" id="IPR014894">
    <property type="entry name" value="DcrB/EagT6"/>
</dbReference>
<dbReference type="Proteomes" id="UP000281391">
    <property type="component" value="Chromosome"/>
</dbReference>
<name>A0A3S4DPN4_SEROD</name>
<reference evidence="1 2" key="1">
    <citation type="submission" date="2018-12" db="EMBL/GenBank/DDBJ databases">
        <authorList>
            <consortium name="Pathogen Informatics"/>
        </authorList>
    </citation>
    <scope>NUCLEOTIDE SEQUENCE [LARGE SCALE GENOMIC DNA]</scope>
    <source>
        <strain evidence="1 2">NCTC11214</strain>
    </source>
</reference>
<proteinExistence type="predicted"/>
<accession>A0A3S4DPN4</accession>
<dbReference type="SUPFAM" id="SSF55724">
    <property type="entry name" value="Mog1p/PsbP-like"/>
    <property type="match status" value="1"/>
</dbReference>
<evidence type="ECO:0000313" key="1">
    <source>
        <dbReference type="EMBL" id="VDZ61544.1"/>
    </source>
</evidence>